<proteinExistence type="predicted"/>
<reference evidence="1 2" key="1">
    <citation type="submission" date="2023-03" db="EMBL/GenBank/DDBJ databases">
        <title>Bacillus Genome Sequencing.</title>
        <authorList>
            <person name="Dunlap C."/>
        </authorList>
    </citation>
    <scope>NUCLEOTIDE SEQUENCE [LARGE SCALE GENOMIC DNA]</scope>
    <source>
        <strain evidence="1 2">BD-533</strain>
    </source>
</reference>
<organism evidence="1 2">
    <name type="scientific">Paenibacillus alba</name>
    <dbReference type="NCBI Taxonomy" id="1197127"/>
    <lineage>
        <taxon>Bacteria</taxon>
        <taxon>Bacillati</taxon>
        <taxon>Bacillota</taxon>
        <taxon>Bacilli</taxon>
        <taxon>Bacillales</taxon>
        <taxon>Paenibacillaceae</taxon>
        <taxon>Paenibacillus</taxon>
    </lineage>
</organism>
<evidence type="ECO:0000313" key="1">
    <source>
        <dbReference type="EMBL" id="MEC0231268.1"/>
    </source>
</evidence>
<dbReference type="RefSeq" id="WP_326075236.1">
    <property type="nucleotide sequence ID" value="NZ_JARLKY010000090.1"/>
</dbReference>
<evidence type="ECO:0000313" key="2">
    <source>
        <dbReference type="Proteomes" id="UP001338137"/>
    </source>
</evidence>
<accession>A0ABU6GET5</accession>
<sequence length="59" mass="6992">MDEPERKELLEDLEKYFEIRQKRIQKENPSKNIGSAKPKVLFIDTLETNNLFPDGDEIK</sequence>
<comment type="caution">
    <text evidence="1">The sequence shown here is derived from an EMBL/GenBank/DDBJ whole genome shotgun (WGS) entry which is preliminary data.</text>
</comment>
<dbReference type="Proteomes" id="UP001338137">
    <property type="component" value="Unassembled WGS sequence"/>
</dbReference>
<name>A0ABU6GET5_9BACL</name>
<gene>
    <name evidence="1" type="ORF">P4I72_29640</name>
</gene>
<dbReference type="EMBL" id="JARLKY010000090">
    <property type="protein sequence ID" value="MEC0231268.1"/>
    <property type="molecule type" value="Genomic_DNA"/>
</dbReference>
<keyword evidence="2" id="KW-1185">Reference proteome</keyword>
<protein>
    <submittedName>
        <fullName evidence="1">Uncharacterized protein</fullName>
    </submittedName>
</protein>